<accession>C4Z4K3</accession>
<keyword evidence="2" id="KW-1185">Reference proteome</keyword>
<dbReference type="EMBL" id="CP001104">
    <property type="protein sequence ID" value="ACR72892.1"/>
    <property type="molecule type" value="Genomic_DNA"/>
</dbReference>
<organism evidence="1 2">
    <name type="scientific">Lachnospira eligens (strain ATCC 27750 / DSM 3376 / VPI C15-48 / C15-B4)</name>
    <name type="common">Eubacterium eligens</name>
    <dbReference type="NCBI Taxonomy" id="515620"/>
    <lineage>
        <taxon>Bacteria</taxon>
        <taxon>Bacillati</taxon>
        <taxon>Bacillota</taxon>
        <taxon>Clostridia</taxon>
        <taxon>Lachnospirales</taxon>
        <taxon>Lachnospiraceae</taxon>
        <taxon>Lachnospira</taxon>
    </lineage>
</organism>
<dbReference type="PROSITE" id="PS51257">
    <property type="entry name" value="PROKAR_LIPOPROTEIN"/>
    <property type="match status" value="1"/>
</dbReference>
<sequence length="468" mass="52712">MIERGGMGMNKRLKNLTMIALSISTILCGCTTAKDADNHVTQEQTINYTYNHDLYEKSVSNSAAFTDNGFIFLTNGILYFYDMTDNEAVPMCPDMTCSHKDSKCKAFAADKMDYDPYDLNGVSVNCLGNMVWYKDNHIYMIKRDESGDYLMEYDEKFNNESKVACLASDGKIVGIASANTSTVAAMHENYLYYYSVQPTNAQNLVEDDYNTKVSCNRIAINGNSKVEELGSFIFPIDYELFNMACCKVCVGDKCVYYIAGGDTRYGSKNTPVQYRIYRYDIYNGKFEEKLNINTDNATDILGSQTGIISKVTSITADDNDSLYFVTDNKRIIKVSVDGKTEEIYNNPEALEISSLRYINGDIYFYEALHNEGNIKAVNADKQVVWTCSFAGDGSSDGTFSGIEIKGIDNNNIYVGMQRNNAKGWKNNNIEFFDNKVEPYVNTYSVYAIDLSDKDMQGSTAKKIYQWSK</sequence>
<protein>
    <recommendedName>
        <fullName evidence="3">DUF5050 domain-containing protein</fullName>
    </recommendedName>
</protein>
<dbReference type="HOGENOM" id="CLU_583609_0_0_9"/>
<dbReference type="SUPFAM" id="SSF101898">
    <property type="entry name" value="NHL repeat"/>
    <property type="match status" value="1"/>
</dbReference>
<dbReference type="KEGG" id="eel:EUBELI_01903"/>
<dbReference type="AlphaFoldDB" id="C4Z4K3"/>
<dbReference type="STRING" id="515620.EUBELI_01903"/>
<gene>
    <name evidence="1" type="ordered locus">EUBELI_01903</name>
</gene>
<evidence type="ECO:0000313" key="1">
    <source>
        <dbReference type="EMBL" id="ACR72892.1"/>
    </source>
</evidence>
<dbReference type="Proteomes" id="UP000001476">
    <property type="component" value="Chromosome"/>
</dbReference>
<proteinExistence type="predicted"/>
<reference evidence="1 2" key="1">
    <citation type="journal article" date="2009" name="Proc. Natl. Acad. Sci. U.S.A.">
        <title>Characterizing a model human gut microbiota composed of members of its two dominant bacterial phyla.</title>
        <authorList>
            <person name="Mahowald M.A."/>
            <person name="Rey F.E."/>
            <person name="Seedorf H."/>
            <person name="Turnbaugh P.J."/>
            <person name="Fulton R.S."/>
            <person name="Wollam A."/>
            <person name="Shah N."/>
            <person name="Wang C."/>
            <person name="Magrini V."/>
            <person name="Wilson R.K."/>
            <person name="Cantarel B.L."/>
            <person name="Coutinho P.M."/>
            <person name="Henrissat B."/>
            <person name="Crock L.W."/>
            <person name="Russell A."/>
            <person name="Verberkmoes N.C."/>
            <person name="Hettich R.L."/>
            <person name="Gordon J.I."/>
        </authorList>
    </citation>
    <scope>NUCLEOTIDE SEQUENCE [LARGE SCALE GENOMIC DNA]</scope>
    <source>
        <strain evidence="2">ATCC 27750 / DSM 3376 / VPI C15-48 / C15-B4</strain>
    </source>
</reference>
<evidence type="ECO:0008006" key="3">
    <source>
        <dbReference type="Google" id="ProtNLM"/>
    </source>
</evidence>
<evidence type="ECO:0000313" key="2">
    <source>
        <dbReference type="Proteomes" id="UP000001476"/>
    </source>
</evidence>
<name>C4Z4K3_LACE2</name>